<dbReference type="SUPFAM" id="SSF56425">
    <property type="entry name" value="Succinate dehydrogenase/fumarate reductase flavoprotein, catalytic domain"/>
    <property type="match status" value="1"/>
</dbReference>
<dbReference type="GO" id="GO:0034628">
    <property type="term" value="P:'de novo' NAD+ biosynthetic process from L-aspartate"/>
    <property type="evidence" value="ECO:0007669"/>
    <property type="project" value="TreeGrafter"/>
</dbReference>
<dbReference type="Pfam" id="PF00890">
    <property type="entry name" value="FAD_binding_2"/>
    <property type="match status" value="1"/>
</dbReference>
<dbReference type="EC" id="1.4.3.16" evidence="4"/>
<evidence type="ECO:0000256" key="6">
    <source>
        <dbReference type="ARBA" id="ARBA00022642"/>
    </source>
</evidence>
<protein>
    <recommendedName>
        <fullName evidence="4">L-aspartate oxidase</fullName>
        <ecNumber evidence="4">1.4.3.16</ecNumber>
    </recommendedName>
</protein>
<proteinExistence type="inferred from homology"/>
<organism evidence="11 12">
    <name type="scientific">Luteimonas granuli</name>
    <dbReference type="NCBI Taxonomy" id="1176533"/>
    <lineage>
        <taxon>Bacteria</taxon>
        <taxon>Pseudomonadati</taxon>
        <taxon>Pseudomonadota</taxon>
        <taxon>Gammaproteobacteria</taxon>
        <taxon>Lysobacterales</taxon>
        <taxon>Lysobacteraceae</taxon>
        <taxon>Luteimonas</taxon>
    </lineage>
</organism>
<keyword evidence="7" id="KW-0274">FAD</keyword>
<dbReference type="InterPro" id="IPR027477">
    <property type="entry name" value="Succ_DH/fumarate_Rdtase_cat_sf"/>
</dbReference>
<sequence>MHGGSAGGAPVLVVGSGVAGLCTALAAAPRPVLLVGRGRQAEDSASVLAQGGIAAALAADDSVAAHVEDTLAAGAWHNDHARVRLLAGAAADAVAWLEAQGVAFDRRGRTLRLAREGGHRCARVVHAGGDASGARMVAALGEAARRASHIHWRGGVDVHGLELRGGRVTAACLRALHDDGAGPVDEWIEVADVVLATGGIGALFARTTNPVVADGAGLALAMAAGAVVADLEFVQFHPTALDAPGHSLPLVTEALRGAGARLLDATGRPLMAGRHPQGDLAPRDVVARAVWEAGRQGGGVRLDARGPGIDWERAFPTVLAHCLAYGIDPRTRPIPVAPAAHFHMGGVVTDALGRSSIPGLHAVGEVACTGVHGANRLASNSLLEGVVFGRRLGAHLAQSVPAAVDGGAVRRVLRGPDLDAPALVRLSDLLSAAAGPVRTAAGLAAALAEAGDLASSGWQAELAAALLRAARDRRGSLGAHWLDDSLVREQA</sequence>
<dbReference type="KEGG" id="lug:FPZ22_05710"/>
<accession>A0A518N3G6</accession>
<dbReference type="GO" id="GO:0008734">
    <property type="term" value="F:L-aspartate oxidase activity"/>
    <property type="evidence" value="ECO:0007669"/>
    <property type="project" value="UniProtKB-EC"/>
</dbReference>
<dbReference type="OrthoDB" id="9806724at2"/>
<dbReference type="PANTHER" id="PTHR42716">
    <property type="entry name" value="L-ASPARTATE OXIDASE"/>
    <property type="match status" value="1"/>
</dbReference>
<evidence type="ECO:0000256" key="9">
    <source>
        <dbReference type="ARBA" id="ARBA00048305"/>
    </source>
</evidence>
<dbReference type="PANTHER" id="PTHR42716:SF2">
    <property type="entry name" value="L-ASPARTATE OXIDASE, CHLOROPLASTIC"/>
    <property type="match status" value="1"/>
</dbReference>
<evidence type="ECO:0000313" key="11">
    <source>
        <dbReference type="EMBL" id="QDW66452.1"/>
    </source>
</evidence>
<dbReference type="InterPro" id="IPR005288">
    <property type="entry name" value="NadB"/>
</dbReference>
<dbReference type="Gene3D" id="3.50.50.60">
    <property type="entry name" value="FAD/NAD(P)-binding domain"/>
    <property type="match status" value="1"/>
</dbReference>
<dbReference type="SUPFAM" id="SSF51905">
    <property type="entry name" value="FAD/NAD(P)-binding domain"/>
    <property type="match status" value="1"/>
</dbReference>
<keyword evidence="12" id="KW-1185">Reference proteome</keyword>
<dbReference type="Gene3D" id="3.90.700.10">
    <property type="entry name" value="Succinate dehydrogenase/fumarate reductase flavoprotein, catalytic domain"/>
    <property type="match status" value="1"/>
</dbReference>
<dbReference type="AlphaFoldDB" id="A0A518N3G6"/>
<dbReference type="Proteomes" id="UP000316584">
    <property type="component" value="Chromosome"/>
</dbReference>
<comment type="catalytic activity">
    <reaction evidence="9">
        <text>L-aspartate + O2 = iminosuccinate + H2O2</text>
        <dbReference type="Rhea" id="RHEA:25876"/>
        <dbReference type="ChEBI" id="CHEBI:15379"/>
        <dbReference type="ChEBI" id="CHEBI:16240"/>
        <dbReference type="ChEBI" id="CHEBI:29991"/>
        <dbReference type="ChEBI" id="CHEBI:77875"/>
        <dbReference type="EC" id="1.4.3.16"/>
    </reaction>
    <physiologicalReaction direction="left-to-right" evidence="9">
        <dbReference type="Rhea" id="RHEA:25877"/>
    </physiologicalReaction>
</comment>
<dbReference type="InterPro" id="IPR003953">
    <property type="entry name" value="FAD-dep_OxRdtase_2_FAD-bd"/>
</dbReference>
<dbReference type="PRINTS" id="PR00368">
    <property type="entry name" value="FADPNR"/>
</dbReference>
<evidence type="ECO:0000313" key="12">
    <source>
        <dbReference type="Proteomes" id="UP000316584"/>
    </source>
</evidence>
<keyword evidence="5" id="KW-0285">Flavoprotein</keyword>
<evidence type="ECO:0000256" key="3">
    <source>
        <dbReference type="ARBA" id="ARBA00008562"/>
    </source>
</evidence>
<feature type="domain" description="FAD-dependent oxidoreductase 2 FAD-binding" evidence="10">
    <location>
        <begin position="11"/>
        <end position="382"/>
    </location>
</feature>
<dbReference type="InterPro" id="IPR036188">
    <property type="entry name" value="FAD/NAD-bd_sf"/>
</dbReference>
<reference evidence="11 12" key="1">
    <citation type="submission" date="2019-07" db="EMBL/GenBank/DDBJ databases">
        <title>Full genome sequence of Luteimonas sp. Gr-4.</title>
        <authorList>
            <person name="Im W.-T."/>
        </authorList>
    </citation>
    <scope>NUCLEOTIDE SEQUENCE [LARGE SCALE GENOMIC DNA]</scope>
    <source>
        <strain evidence="11 12">Gr-4</strain>
    </source>
</reference>
<dbReference type="RefSeq" id="WP_144891213.1">
    <property type="nucleotide sequence ID" value="NZ_CP042218.1"/>
</dbReference>
<gene>
    <name evidence="11" type="ORF">FPZ22_05710</name>
</gene>
<keyword evidence="8" id="KW-0560">Oxidoreductase</keyword>
<name>A0A518N3G6_9GAMM</name>
<evidence type="ECO:0000259" key="10">
    <source>
        <dbReference type="Pfam" id="PF00890"/>
    </source>
</evidence>
<keyword evidence="6" id="KW-0662">Pyridine nucleotide biosynthesis</keyword>
<evidence type="ECO:0000256" key="8">
    <source>
        <dbReference type="ARBA" id="ARBA00023002"/>
    </source>
</evidence>
<evidence type="ECO:0000256" key="2">
    <source>
        <dbReference type="ARBA" id="ARBA00004950"/>
    </source>
</evidence>
<comment type="cofactor">
    <cofactor evidence="1">
        <name>FAD</name>
        <dbReference type="ChEBI" id="CHEBI:57692"/>
    </cofactor>
</comment>
<comment type="pathway">
    <text evidence="2">Cofactor biosynthesis; NAD(+) biosynthesis; iminoaspartate from L-aspartate (oxidase route): step 1/1.</text>
</comment>
<comment type="similarity">
    <text evidence="3">Belongs to the FAD-dependent oxidoreductase 2 family. NadB subfamily.</text>
</comment>
<dbReference type="UniPathway" id="UPA00253">
    <property type="reaction ID" value="UER00326"/>
</dbReference>
<dbReference type="EMBL" id="CP042218">
    <property type="protein sequence ID" value="QDW66452.1"/>
    <property type="molecule type" value="Genomic_DNA"/>
</dbReference>
<evidence type="ECO:0000256" key="1">
    <source>
        <dbReference type="ARBA" id="ARBA00001974"/>
    </source>
</evidence>
<evidence type="ECO:0000256" key="7">
    <source>
        <dbReference type="ARBA" id="ARBA00022827"/>
    </source>
</evidence>
<evidence type="ECO:0000256" key="5">
    <source>
        <dbReference type="ARBA" id="ARBA00022630"/>
    </source>
</evidence>
<evidence type="ECO:0000256" key="4">
    <source>
        <dbReference type="ARBA" id="ARBA00012173"/>
    </source>
</evidence>